<dbReference type="GO" id="GO:0016020">
    <property type="term" value="C:membrane"/>
    <property type="evidence" value="ECO:0007669"/>
    <property type="project" value="UniProtKB-SubCell"/>
</dbReference>
<dbReference type="AlphaFoldDB" id="A0A430ATY1"/>
<comment type="subcellular location">
    <subcellularLocation>
        <location evidence="1">Membrane</location>
        <topology evidence="1">Multi-pass membrane protein</topology>
    </subcellularLocation>
</comment>
<organism evidence="14 15">
    <name type="scientific">Vagococcus elongatus</name>
    <dbReference type="NCBI Taxonomy" id="180344"/>
    <lineage>
        <taxon>Bacteria</taxon>
        <taxon>Bacillati</taxon>
        <taxon>Bacillota</taxon>
        <taxon>Bacilli</taxon>
        <taxon>Lactobacillales</taxon>
        <taxon>Enterococcaceae</taxon>
        <taxon>Vagococcus</taxon>
    </lineage>
</organism>
<dbReference type="RefSeq" id="WP_126809153.1">
    <property type="nucleotide sequence ID" value="NZ_NGKA01000010.1"/>
</dbReference>
<evidence type="ECO:0000256" key="2">
    <source>
        <dbReference type="ARBA" id="ARBA00006920"/>
    </source>
</evidence>
<feature type="transmembrane region" description="Helical" evidence="13">
    <location>
        <begin position="107"/>
        <end position="126"/>
    </location>
</feature>
<keyword evidence="7" id="KW-0630">Potassium</keyword>
<keyword evidence="10 13" id="KW-0472">Membrane</keyword>
<dbReference type="GO" id="GO:0015252">
    <property type="term" value="F:proton channel activity"/>
    <property type="evidence" value="ECO:0007669"/>
    <property type="project" value="InterPro"/>
</dbReference>
<evidence type="ECO:0000256" key="9">
    <source>
        <dbReference type="ARBA" id="ARBA00023065"/>
    </source>
</evidence>
<evidence type="ECO:0000313" key="15">
    <source>
        <dbReference type="Proteomes" id="UP000287605"/>
    </source>
</evidence>
<proteinExistence type="inferred from homology"/>
<evidence type="ECO:0000256" key="6">
    <source>
        <dbReference type="ARBA" id="ARBA00022826"/>
    </source>
</evidence>
<evidence type="ECO:0008006" key="16">
    <source>
        <dbReference type="Google" id="ProtNLM"/>
    </source>
</evidence>
<evidence type="ECO:0000256" key="8">
    <source>
        <dbReference type="ARBA" id="ARBA00022989"/>
    </source>
</evidence>
<keyword evidence="6" id="KW-0631">Potassium channel</keyword>
<evidence type="ECO:0000256" key="5">
    <source>
        <dbReference type="ARBA" id="ARBA00022692"/>
    </source>
</evidence>
<keyword evidence="15" id="KW-1185">Reference proteome</keyword>
<dbReference type="EMBL" id="NGKA01000010">
    <property type="protein sequence ID" value="RSU11529.1"/>
    <property type="molecule type" value="Genomic_DNA"/>
</dbReference>
<dbReference type="InterPro" id="IPR010617">
    <property type="entry name" value="TMEM175-like"/>
</dbReference>
<evidence type="ECO:0000256" key="13">
    <source>
        <dbReference type="SAM" id="Phobius"/>
    </source>
</evidence>
<gene>
    <name evidence="14" type="ORF">CBF29_07545</name>
</gene>
<evidence type="ECO:0000256" key="12">
    <source>
        <dbReference type="ARBA" id="ARBA00034430"/>
    </source>
</evidence>
<dbReference type="Pfam" id="PF06736">
    <property type="entry name" value="TMEM175"/>
    <property type="match status" value="1"/>
</dbReference>
<evidence type="ECO:0000256" key="1">
    <source>
        <dbReference type="ARBA" id="ARBA00004141"/>
    </source>
</evidence>
<name>A0A430ATY1_9ENTE</name>
<evidence type="ECO:0000256" key="4">
    <source>
        <dbReference type="ARBA" id="ARBA00022538"/>
    </source>
</evidence>
<feature type="transmembrane region" description="Helical" evidence="13">
    <location>
        <begin position="146"/>
        <end position="176"/>
    </location>
</feature>
<dbReference type="PANTHER" id="PTHR31462">
    <property type="entry name" value="ENDOSOMAL/LYSOSOMAL POTASSIUM CHANNEL TMEM175"/>
    <property type="match status" value="1"/>
</dbReference>
<dbReference type="PANTHER" id="PTHR31462:SF5">
    <property type="entry name" value="ENDOSOMAL_LYSOSOMAL PROTON CHANNEL TMEM175"/>
    <property type="match status" value="1"/>
</dbReference>
<sequence length="187" mass="21069">MSTGRLEAFSDGVIAIVITILVLNLTPPKGDSLKDLLGIEHGVFIYLLSFSLVAIYWLNHHHLFQVAKKINSKVLWANIFFLFSLTLFPFSTAWISEHLFSLFPQLLYGLVICLADCAFLLMVITLSKSNEEPIIKADFRKTVFSILLNIVALILGIVINPIMVCLVNLLMILLWISPNKKIEHFLG</sequence>
<feature type="transmembrane region" description="Helical" evidence="13">
    <location>
        <begin position="74"/>
        <end position="95"/>
    </location>
</feature>
<protein>
    <recommendedName>
        <fullName evidence="16">DUF1211 domain-containing membrane protein</fullName>
    </recommendedName>
</protein>
<evidence type="ECO:0000256" key="3">
    <source>
        <dbReference type="ARBA" id="ARBA00022448"/>
    </source>
</evidence>
<comment type="catalytic activity">
    <reaction evidence="12">
        <text>K(+)(in) = K(+)(out)</text>
        <dbReference type="Rhea" id="RHEA:29463"/>
        <dbReference type="ChEBI" id="CHEBI:29103"/>
    </reaction>
</comment>
<dbReference type="OrthoDB" id="7626281at2"/>
<evidence type="ECO:0000256" key="10">
    <source>
        <dbReference type="ARBA" id="ARBA00023136"/>
    </source>
</evidence>
<keyword evidence="8 13" id="KW-1133">Transmembrane helix</keyword>
<evidence type="ECO:0000256" key="11">
    <source>
        <dbReference type="ARBA" id="ARBA00023303"/>
    </source>
</evidence>
<evidence type="ECO:0000256" key="7">
    <source>
        <dbReference type="ARBA" id="ARBA00022958"/>
    </source>
</evidence>
<dbReference type="Proteomes" id="UP000287605">
    <property type="component" value="Unassembled WGS sequence"/>
</dbReference>
<dbReference type="GO" id="GO:0005267">
    <property type="term" value="F:potassium channel activity"/>
    <property type="evidence" value="ECO:0007669"/>
    <property type="project" value="UniProtKB-KW"/>
</dbReference>
<keyword evidence="11" id="KW-0407">Ion channel</keyword>
<keyword evidence="9" id="KW-0406">Ion transport</keyword>
<keyword evidence="5 13" id="KW-0812">Transmembrane</keyword>
<keyword evidence="3" id="KW-0813">Transport</keyword>
<evidence type="ECO:0000313" key="14">
    <source>
        <dbReference type="EMBL" id="RSU11529.1"/>
    </source>
</evidence>
<keyword evidence="4" id="KW-0633">Potassium transport</keyword>
<comment type="similarity">
    <text evidence="2">Belongs to the TMEM175 family.</text>
</comment>
<feature type="transmembrane region" description="Helical" evidence="13">
    <location>
        <begin position="7"/>
        <end position="26"/>
    </location>
</feature>
<comment type="caution">
    <text evidence="14">The sequence shown here is derived from an EMBL/GenBank/DDBJ whole genome shotgun (WGS) entry which is preliminary data.</text>
</comment>
<reference evidence="14 15" key="1">
    <citation type="submission" date="2017-05" db="EMBL/GenBank/DDBJ databases">
        <title>Vagococcus spp. assemblies.</title>
        <authorList>
            <person name="Gulvik C.A."/>
        </authorList>
    </citation>
    <scope>NUCLEOTIDE SEQUENCE [LARGE SCALE GENOMIC DNA]</scope>
    <source>
        <strain evidence="14 15">CCUG 51432</strain>
    </source>
</reference>
<feature type="transmembrane region" description="Helical" evidence="13">
    <location>
        <begin position="38"/>
        <end position="58"/>
    </location>
</feature>
<accession>A0A430ATY1</accession>